<dbReference type="GO" id="GO:0009306">
    <property type="term" value="P:protein secretion"/>
    <property type="evidence" value="ECO:0007669"/>
    <property type="project" value="InterPro"/>
</dbReference>
<feature type="domain" description="Type II/III secretion system secretin-like" evidence="4">
    <location>
        <begin position="263"/>
        <end position="416"/>
    </location>
</feature>
<dbReference type="InterPro" id="IPR050810">
    <property type="entry name" value="Bact_Secretion_Sys_Channel"/>
</dbReference>
<feature type="signal peptide" evidence="3">
    <location>
        <begin position="1"/>
        <end position="19"/>
    </location>
</feature>
<dbReference type="InterPro" id="IPR032789">
    <property type="entry name" value="T2SS-T3SS_pil_N"/>
</dbReference>
<dbReference type="PRINTS" id="PR00811">
    <property type="entry name" value="BCTERIALGSPD"/>
</dbReference>
<evidence type="ECO:0000256" key="3">
    <source>
        <dbReference type="SAM" id="SignalP"/>
    </source>
</evidence>
<protein>
    <submittedName>
        <fullName evidence="6">Flp pilus assembly protein secretin CpaC</fullName>
    </submittedName>
</protein>
<feature type="region of interest" description="Disordered" evidence="2">
    <location>
        <begin position="439"/>
        <end position="478"/>
    </location>
</feature>
<evidence type="ECO:0000259" key="4">
    <source>
        <dbReference type="Pfam" id="PF00263"/>
    </source>
</evidence>
<feature type="domain" description="Pilus formation protein N-terminal" evidence="5">
    <location>
        <begin position="44"/>
        <end position="109"/>
    </location>
</feature>
<dbReference type="AlphaFoldDB" id="Q0KCZ6"/>
<dbReference type="eggNOG" id="COG4964">
    <property type="taxonomic scope" value="Bacteria"/>
</dbReference>
<accession>Q0KCZ6</accession>
<reference evidence="6 7" key="1">
    <citation type="journal article" date="2006" name="Nat. Biotechnol.">
        <title>Genome sequence of the bioplastic-producing 'Knallgas' bacterium Ralstonia eutropha H16.</title>
        <authorList>
            <person name="Pohlmann A."/>
            <person name="Fricke W.F."/>
            <person name="Reinecke F."/>
            <person name="Kusian B."/>
            <person name="Liesegang H."/>
            <person name="Cramm R."/>
            <person name="Eitinger T."/>
            <person name="Ewering C."/>
            <person name="Potter M."/>
            <person name="Schwartz E."/>
            <person name="Strittmatter A."/>
            <person name="Voss I."/>
            <person name="Gottschalk G."/>
            <person name="Steinbuechel A."/>
            <person name="Friedrich B."/>
            <person name="Bowien B."/>
        </authorList>
    </citation>
    <scope>NUCLEOTIDE SEQUENCE [LARGE SCALE GENOMIC DNA]</scope>
    <source>
        <strain evidence="7">ATCC 17699 / DSM 428 / KCTC 22496 / NCIMB 10442 / H16 / Stanier 337</strain>
    </source>
</reference>
<dbReference type="STRING" id="381666.H16_A0982"/>
<keyword evidence="3" id="KW-0732">Signal</keyword>
<evidence type="ECO:0000256" key="1">
    <source>
        <dbReference type="RuleBase" id="RU004003"/>
    </source>
</evidence>
<feature type="compositionally biased region" description="Basic and acidic residues" evidence="2">
    <location>
        <begin position="455"/>
        <end position="464"/>
    </location>
</feature>
<keyword evidence="7" id="KW-1185">Reference proteome</keyword>
<dbReference type="PANTHER" id="PTHR30332">
    <property type="entry name" value="PROBABLE GENERAL SECRETION PATHWAY PROTEIN D"/>
    <property type="match status" value="1"/>
</dbReference>
<dbReference type="Proteomes" id="UP000008210">
    <property type="component" value="Chromosome 1"/>
</dbReference>
<evidence type="ECO:0000313" key="7">
    <source>
        <dbReference type="Proteomes" id="UP000008210"/>
    </source>
</evidence>
<dbReference type="Pfam" id="PF00263">
    <property type="entry name" value="Secretin"/>
    <property type="match status" value="1"/>
</dbReference>
<evidence type="ECO:0000256" key="2">
    <source>
        <dbReference type="SAM" id="MobiDB-lite"/>
    </source>
</evidence>
<dbReference type="HOGENOM" id="CLU_017952_2_0_4"/>
<dbReference type="InterPro" id="IPR004846">
    <property type="entry name" value="T2SS/T3SS_dom"/>
</dbReference>
<evidence type="ECO:0000259" key="5">
    <source>
        <dbReference type="Pfam" id="PF13629"/>
    </source>
</evidence>
<gene>
    <name evidence="6" type="primary">cpaC3</name>
    <name evidence="6" type="ordered locus">H16_A0982</name>
</gene>
<evidence type="ECO:0000313" key="6">
    <source>
        <dbReference type="EMBL" id="CAJ92125.1"/>
    </source>
</evidence>
<organism evidence="6 7">
    <name type="scientific">Cupriavidus necator (strain ATCC 17699 / DSM 428 / KCTC 22496 / NCIMB 10442 / H16 / Stanier 337)</name>
    <name type="common">Ralstonia eutropha</name>
    <dbReference type="NCBI Taxonomy" id="381666"/>
    <lineage>
        <taxon>Bacteria</taxon>
        <taxon>Pseudomonadati</taxon>
        <taxon>Pseudomonadota</taxon>
        <taxon>Betaproteobacteria</taxon>
        <taxon>Burkholderiales</taxon>
        <taxon>Burkholderiaceae</taxon>
        <taxon>Cupriavidus</taxon>
    </lineage>
</organism>
<feature type="chain" id="PRO_5004174964" evidence="3">
    <location>
        <begin position="20"/>
        <end position="478"/>
    </location>
</feature>
<proteinExistence type="inferred from homology"/>
<dbReference type="Pfam" id="PF13629">
    <property type="entry name" value="T2SS-T3SS_pil_N"/>
    <property type="match status" value="1"/>
</dbReference>
<sequence length="478" mass="50207">MRGGMAALAAAALASGAWAAEPVTTAARTGAQPPSYELPARFGAIELFKGEVRALEVPGTIRRVAIGNGALVSSTVVDGRLLLLAEEIGTTSLIVWNERGVALQGKLRVAPADTADVAQRLRASLGSVRGLKIEVVGPSVVLSGIVDPQMVPLIKTATSGLDSVVNLVRADEGDALKKTVHFKVHIMEITRRGMEKLGIAWQQSFNGPQIAFAGNPVHTGRYRTLPSTDAATFTDTPSQVAGAASGFYLGIATTIFSRINLAISDGDAYVLAAPELNSKSGGLATFLAGGEVPIPKAGAFGTTDVDYKPYGIKLNIRPAVNVDNVISTTLETEISQIDPSVSFGGFPAFLTRRTTSETSIRAGETLAISGLVNADASKAVDKVPLLGSIPILGRLFRSDEFRNNKSDLVIFVTPVVYDPASPENAALLQRGADVDANYRHRFGEPSPLPAANAVREQEVMEQKRPPLPPPGVDPMNGG</sequence>
<dbReference type="KEGG" id="reh:H16_A0982"/>
<dbReference type="EMBL" id="AM260479">
    <property type="protein sequence ID" value="CAJ92125.1"/>
    <property type="molecule type" value="Genomic_DNA"/>
</dbReference>
<dbReference type="GO" id="GO:0015627">
    <property type="term" value="C:type II protein secretion system complex"/>
    <property type="evidence" value="ECO:0007669"/>
    <property type="project" value="TreeGrafter"/>
</dbReference>
<dbReference type="PANTHER" id="PTHR30332:SF17">
    <property type="entry name" value="TYPE IV PILIATION SYSTEM PROTEIN DR_0774-RELATED"/>
    <property type="match status" value="1"/>
</dbReference>
<dbReference type="InterPro" id="IPR001775">
    <property type="entry name" value="GspD/PilQ"/>
</dbReference>
<comment type="similarity">
    <text evidence="1">Belongs to the bacterial secretin family.</text>
</comment>
<name>Q0KCZ6_CUPNH</name>